<protein>
    <recommendedName>
        <fullName evidence="3">Cache domain-containing protein</fullName>
    </recommendedName>
</protein>
<gene>
    <name evidence="1" type="ORF">ATC03_02880</name>
</gene>
<keyword evidence="2" id="KW-1185">Reference proteome</keyword>
<dbReference type="KEGG" id="agy:ATC03_02880"/>
<dbReference type="OrthoDB" id="8687362at2"/>
<evidence type="ECO:0008006" key="3">
    <source>
        <dbReference type="Google" id="ProtNLM"/>
    </source>
</evidence>
<evidence type="ECO:0000313" key="2">
    <source>
        <dbReference type="Proteomes" id="UP000078437"/>
    </source>
</evidence>
<dbReference type="RefSeq" id="WP_067872891.1">
    <property type="nucleotide sequence ID" value="NZ_CP013979.1"/>
</dbReference>
<dbReference type="Proteomes" id="UP000078437">
    <property type="component" value="Chromosome"/>
</dbReference>
<organism evidence="1 2">
    <name type="scientific">Agromyces aureus</name>
    <dbReference type="NCBI Taxonomy" id="453304"/>
    <lineage>
        <taxon>Bacteria</taxon>
        <taxon>Bacillati</taxon>
        <taxon>Actinomycetota</taxon>
        <taxon>Actinomycetes</taxon>
        <taxon>Micrococcales</taxon>
        <taxon>Microbacteriaceae</taxon>
        <taxon>Agromyces</taxon>
    </lineage>
</organism>
<proteinExistence type="predicted"/>
<evidence type="ECO:0000313" key="1">
    <source>
        <dbReference type="EMBL" id="ANJ25849.1"/>
    </source>
</evidence>
<reference evidence="2" key="2">
    <citation type="submission" date="2016-01" db="EMBL/GenBank/DDBJ databases">
        <title>Complete genome sequence of Agromyces aureus AR33T and comparison with related organisms.</title>
        <authorList>
            <person name="Corretto E."/>
            <person name="Antonielli L."/>
            <person name="Sessitsch A."/>
            <person name="Brader G."/>
        </authorList>
    </citation>
    <scope>NUCLEOTIDE SEQUENCE [LARGE SCALE GENOMIC DNA]</scope>
    <source>
        <strain evidence="2">AR33</strain>
    </source>
</reference>
<dbReference type="Gene3D" id="3.30.450.20">
    <property type="entry name" value="PAS domain"/>
    <property type="match status" value="1"/>
</dbReference>
<dbReference type="STRING" id="453304.ATC03_02880"/>
<sequence length="258" mass="27647">MRTEQPTPAAALDAAVAVSRLFAEVFEQLAAWRSPIEQAIAPGIREIASDTAVGEVRPAELDQVVAGLVLPLLVEPEPRYVGAGFIADGEIVRGRDVHFAWWLGPLADNPVLGSTDAPTRLDLSTRGYTEYLRDFRSLEWYRIPSTTRQAHVTGPYVDHLCTCDYLLTLTMPVHAPDGERMVGVVGADITVRRLEAELLAGFLAAETPLALVNADARVVLSTEPALQVGQLAGDAATTIACEGTPFRVLVAPSAAARP</sequence>
<accession>A0A191WCE1</accession>
<dbReference type="EMBL" id="CP013979">
    <property type="protein sequence ID" value="ANJ25849.1"/>
    <property type="molecule type" value="Genomic_DNA"/>
</dbReference>
<reference evidence="1 2" key="1">
    <citation type="journal article" date="2016" name="Int. J. Syst. Evol. Microbiol.">
        <title>Agromyces aureus sp. nov., isolated from the rhizosphere of Salix caprea L. grown in a heavy-metal-contaminated soil.</title>
        <authorList>
            <person name="Corretto E."/>
            <person name="Antonielli L."/>
            <person name="Sessitsch A."/>
            <person name="Compant S."/>
            <person name="Gorfer M."/>
            <person name="Kuffner M."/>
            <person name="Brader G."/>
        </authorList>
    </citation>
    <scope>NUCLEOTIDE SEQUENCE [LARGE SCALE GENOMIC DNA]</scope>
    <source>
        <strain evidence="1 2">AR33</strain>
    </source>
</reference>
<dbReference type="CDD" id="cd12913">
    <property type="entry name" value="PDC1_MCP_like"/>
    <property type="match status" value="1"/>
</dbReference>
<dbReference type="AlphaFoldDB" id="A0A191WCE1"/>
<name>A0A191WCE1_9MICO</name>